<organism evidence="1 2">
    <name type="scientific">Desmophyllum pertusum</name>
    <dbReference type="NCBI Taxonomy" id="174260"/>
    <lineage>
        <taxon>Eukaryota</taxon>
        <taxon>Metazoa</taxon>
        <taxon>Cnidaria</taxon>
        <taxon>Anthozoa</taxon>
        <taxon>Hexacorallia</taxon>
        <taxon>Scleractinia</taxon>
        <taxon>Caryophylliina</taxon>
        <taxon>Caryophylliidae</taxon>
        <taxon>Desmophyllum</taxon>
    </lineage>
</organism>
<reference evidence="1" key="1">
    <citation type="submission" date="2023-01" db="EMBL/GenBank/DDBJ databases">
        <title>Genome assembly of the deep-sea coral Lophelia pertusa.</title>
        <authorList>
            <person name="Herrera S."/>
            <person name="Cordes E."/>
        </authorList>
    </citation>
    <scope>NUCLEOTIDE SEQUENCE</scope>
    <source>
        <strain evidence="1">USNM1676648</strain>
        <tissue evidence="1">Polyp</tissue>
    </source>
</reference>
<comment type="caution">
    <text evidence="1">The sequence shown here is derived from an EMBL/GenBank/DDBJ whole genome shotgun (WGS) entry which is preliminary data.</text>
</comment>
<accession>A0A9X0D6C2</accession>
<evidence type="ECO:0000313" key="2">
    <source>
        <dbReference type="Proteomes" id="UP001163046"/>
    </source>
</evidence>
<dbReference type="Proteomes" id="UP001163046">
    <property type="component" value="Unassembled WGS sequence"/>
</dbReference>
<name>A0A9X0D6C2_9CNID</name>
<protein>
    <submittedName>
        <fullName evidence="1">Uncharacterized protein</fullName>
    </submittedName>
</protein>
<proteinExistence type="predicted"/>
<evidence type="ECO:0000313" key="1">
    <source>
        <dbReference type="EMBL" id="KAJ7388470.1"/>
    </source>
</evidence>
<sequence length="113" mass="12865">MQEHEGNRVSIILCHQVLPKFSEQENTDTLYYFIYQCACCLMIYGKELVTLSEMQILAFVLFLIVMQCGWASRCNKAADSDKKCDKEKGPTGFEKCIQLGTNSSYQCAVCLQK</sequence>
<gene>
    <name evidence="1" type="ORF">OS493_037380</name>
</gene>
<dbReference type="EMBL" id="MU825466">
    <property type="protein sequence ID" value="KAJ7388470.1"/>
    <property type="molecule type" value="Genomic_DNA"/>
</dbReference>
<dbReference type="AlphaFoldDB" id="A0A9X0D6C2"/>
<keyword evidence="2" id="KW-1185">Reference proteome</keyword>